<keyword evidence="3" id="KW-0418">Kinase</keyword>
<dbReference type="InterPro" id="IPR050640">
    <property type="entry name" value="Bact_2-comp_sensor_kinase"/>
</dbReference>
<feature type="transmembrane region" description="Helical" evidence="1">
    <location>
        <begin position="125"/>
        <end position="147"/>
    </location>
</feature>
<dbReference type="PANTHER" id="PTHR34220">
    <property type="entry name" value="SENSOR HISTIDINE KINASE YPDA"/>
    <property type="match status" value="1"/>
</dbReference>
<organism evidence="3 4">
    <name type="scientific">Pedobacter nutrimenti</name>
    <dbReference type="NCBI Taxonomy" id="1241337"/>
    <lineage>
        <taxon>Bacteria</taxon>
        <taxon>Pseudomonadati</taxon>
        <taxon>Bacteroidota</taxon>
        <taxon>Sphingobacteriia</taxon>
        <taxon>Sphingobacteriales</taxon>
        <taxon>Sphingobacteriaceae</taxon>
        <taxon>Pedobacter</taxon>
    </lineage>
</organism>
<dbReference type="InterPro" id="IPR010559">
    <property type="entry name" value="Sig_transdc_His_kin_internal"/>
</dbReference>
<dbReference type="InterPro" id="IPR036890">
    <property type="entry name" value="HATPase_C_sf"/>
</dbReference>
<protein>
    <submittedName>
        <fullName evidence="3">Histidine kinase</fullName>
    </submittedName>
</protein>
<keyword evidence="1" id="KW-0472">Membrane</keyword>
<comment type="caution">
    <text evidence="3">The sequence shown here is derived from an EMBL/GenBank/DDBJ whole genome shotgun (WGS) entry which is preliminary data.</text>
</comment>
<dbReference type="PANTHER" id="PTHR34220:SF7">
    <property type="entry name" value="SENSOR HISTIDINE KINASE YPDA"/>
    <property type="match status" value="1"/>
</dbReference>
<keyword evidence="1" id="KW-0812">Transmembrane</keyword>
<evidence type="ECO:0000256" key="1">
    <source>
        <dbReference type="SAM" id="Phobius"/>
    </source>
</evidence>
<dbReference type="Gene3D" id="3.30.565.10">
    <property type="entry name" value="Histidine kinase-like ATPase, C-terminal domain"/>
    <property type="match status" value="1"/>
</dbReference>
<dbReference type="AlphaFoldDB" id="A0A318UM03"/>
<evidence type="ECO:0000313" key="4">
    <source>
        <dbReference type="Proteomes" id="UP000248198"/>
    </source>
</evidence>
<dbReference type="Proteomes" id="UP000248198">
    <property type="component" value="Unassembled WGS sequence"/>
</dbReference>
<keyword evidence="4" id="KW-1185">Reference proteome</keyword>
<dbReference type="GO" id="GO:0016020">
    <property type="term" value="C:membrane"/>
    <property type="evidence" value="ECO:0007669"/>
    <property type="project" value="InterPro"/>
</dbReference>
<dbReference type="OrthoDB" id="9792992at2"/>
<sequence>MALFRFTKYFKIELLFFIVYFYVFRFLTDLEYNFWERKITGIAAKEIEYSILYGTVNIIAYSFFYKIVRQYLKTKRLLQFLLLIVLFLFCYSIFQKATDFLFYHLSFISKENRDFAYKAYMSKSIGYSFAYIFKEWLAVSCLAYFIYSDQQNEQMKVLKEQQLMSEIKYLKAQLHPHFFFNTLNNIYSLALKQAKETAPLIAKLAEMMRYILYHTNDKLVSLQDEIAFIQNYVEVERIRYRSAINIDFDTQGITAESKISPLLLLPFIENAFKHGIEDELVNGFVKIIVCESENELSFEVSNSIAGHKKAKGGIGLENLNKRLQILYPGKHKLEVSDHEDVYHVNLTLKLK</sequence>
<gene>
    <name evidence="3" type="ORF">B0O44_103562</name>
</gene>
<feature type="transmembrane region" description="Helical" evidence="1">
    <location>
        <begin position="77"/>
        <end position="94"/>
    </location>
</feature>
<evidence type="ECO:0000259" key="2">
    <source>
        <dbReference type="Pfam" id="PF06580"/>
    </source>
</evidence>
<reference evidence="3 4" key="1">
    <citation type="submission" date="2018-06" db="EMBL/GenBank/DDBJ databases">
        <title>Genomic Encyclopedia of Archaeal and Bacterial Type Strains, Phase II (KMG-II): from individual species to whole genera.</title>
        <authorList>
            <person name="Goeker M."/>
        </authorList>
    </citation>
    <scope>NUCLEOTIDE SEQUENCE [LARGE SCALE GENOMIC DNA]</scope>
    <source>
        <strain evidence="3 4">DSM 27372</strain>
    </source>
</reference>
<keyword evidence="1" id="KW-1133">Transmembrane helix</keyword>
<accession>A0A318UM03</accession>
<proteinExistence type="predicted"/>
<dbReference type="Pfam" id="PF06580">
    <property type="entry name" value="His_kinase"/>
    <property type="match status" value="1"/>
</dbReference>
<feature type="transmembrane region" description="Helical" evidence="1">
    <location>
        <begin position="47"/>
        <end position="65"/>
    </location>
</feature>
<dbReference type="GO" id="GO:0000155">
    <property type="term" value="F:phosphorelay sensor kinase activity"/>
    <property type="evidence" value="ECO:0007669"/>
    <property type="project" value="InterPro"/>
</dbReference>
<feature type="domain" description="Signal transduction histidine kinase internal region" evidence="2">
    <location>
        <begin position="166"/>
        <end position="242"/>
    </location>
</feature>
<feature type="transmembrane region" description="Helical" evidence="1">
    <location>
        <begin position="9"/>
        <end position="27"/>
    </location>
</feature>
<keyword evidence="3" id="KW-0808">Transferase</keyword>
<evidence type="ECO:0000313" key="3">
    <source>
        <dbReference type="EMBL" id="PYF75115.1"/>
    </source>
</evidence>
<dbReference type="EMBL" id="QKLU01000003">
    <property type="protein sequence ID" value="PYF75115.1"/>
    <property type="molecule type" value="Genomic_DNA"/>
</dbReference>
<name>A0A318UM03_9SPHI</name>